<dbReference type="AlphaFoldDB" id="A0ABD0NAW9"/>
<comment type="caution">
    <text evidence="4">The sequence shown here is derived from an EMBL/GenBank/DDBJ whole genome shotgun (WGS) entry which is preliminary data.</text>
</comment>
<dbReference type="Proteomes" id="UP001529510">
    <property type="component" value="Unassembled WGS sequence"/>
</dbReference>
<dbReference type="SUPFAM" id="SSF48726">
    <property type="entry name" value="Immunoglobulin"/>
    <property type="match status" value="2"/>
</dbReference>
<proteinExistence type="predicted"/>
<dbReference type="PROSITE" id="PS50835">
    <property type="entry name" value="IG_LIKE"/>
    <property type="match status" value="1"/>
</dbReference>
<dbReference type="PANTHER" id="PTHR45080">
    <property type="entry name" value="CONTACTIN 5"/>
    <property type="match status" value="1"/>
</dbReference>
<reference evidence="4 5" key="1">
    <citation type="submission" date="2024-05" db="EMBL/GenBank/DDBJ databases">
        <title>Genome sequencing and assembly of Indian major carp, Cirrhinus mrigala (Hamilton, 1822).</title>
        <authorList>
            <person name="Mohindra V."/>
            <person name="Chowdhury L.M."/>
            <person name="Lal K."/>
            <person name="Jena J.K."/>
        </authorList>
    </citation>
    <scope>NUCLEOTIDE SEQUENCE [LARGE SCALE GENOMIC DNA]</scope>
    <source>
        <strain evidence="4">CM1030</strain>
        <tissue evidence="4">Blood</tissue>
    </source>
</reference>
<keyword evidence="2" id="KW-1015">Disulfide bond</keyword>
<protein>
    <recommendedName>
        <fullName evidence="3">Ig-like domain-containing protein</fullName>
    </recommendedName>
</protein>
<dbReference type="InterPro" id="IPR036179">
    <property type="entry name" value="Ig-like_dom_sf"/>
</dbReference>
<dbReference type="InterPro" id="IPR013783">
    <property type="entry name" value="Ig-like_fold"/>
</dbReference>
<organism evidence="4 5">
    <name type="scientific">Cirrhinus mrigala</name>
    <name type="common">Mrigala</name>
    <dbReference type="NCBI Taxonomy" id="683832"/>
    <lineage>
        <taxon>Eukaryota</taxon>
        <taxon>Metazoa</taxon>
        <taxon>Chordata</taxon>
        <taxon>Craniata</taxon>
        <taxon>Vertebrata</taxon>
        <taxon>Euteleostomi</taxon>
        <taxon>Actinopterygii</taxon>
        <taxon>Neopterygii</taxon>
        <taxon>Teleostei</taxon>
        <taxon>Ostariophysi</taxon>
        <taxon>Cypriniformes</taxon>
        <taxon>Cyprinidae</taxon>
        <taxon>Labeoninae</taxon>
        <taxon>Labeonini</taxon>
        <taxon>Cirrhinus</taxon>
    </lineage>
</organism>
<evidence type="ECO:0000313" key="4">
    <source>
        <dbReference type="EMBL" id="KAL0158146.1"/>
    </source>
</evidence>
<gene>
    <name evidence="4" type="ORF">M9458_046222</name>
</gene>
<keyword evidence="1" id="KW-0732">Signal</keyword>
<dbReference type="InterPro" id="IPR007110">
    <property type="entry name" value="Ig-like_dom"/>
</dbReference>
<accession>A0ABD0NAW9</accession>
<dbReference type="Pfam" id="PF07679">
    <property type="entry name" value="I-set"/>
    <property type="match status" value="1"/>
</dbReference>
<dbReference type="PANTHER" id="PTHR45080:SF8">
    <property type="entry name" value="IG-LIKE DOMAIN-CONTAINING PROTEIN"/>
    <property type="match status" value="1"/>
</dbReference>
<dbReference type="EMBL" id="JAMKFB020000023">
    <property type="protein sequence ID" value="KAL0158146.1"/>
    <property type="molecule type" value="Genomic_DNA"/>
</dbReference>
<dbReference type="InterPro" id="IPR013098">
    <property type="entry name" value="Ig_I-set"/>
</dbReference>
<keyword evidence="5" id="KW-1185">Reference proteome</keyword>
<sequence>MPLYPYPPQARMERTDIGTLLVPNIRSSDAGTYLCVGTNTVGSSEAHIDVFVKRGEIIPSGVTIQPSIASVMEGETLDLNCIVPGTSPASVKWSRASGLLSSNHQ</sequence>
<feature type="domain" description="Ig-like" evidence="3">
    <location>
        <begin position="59"/>
        <end position="105"/>
    </location>
</feature>
<dbReference type="InterPro" id="IPR050958">
    <property type="entry name" value="Cell_Adh-Cytoskel_Orgn"/>
</dbReference>
<evidence type="ECO:0000256" key="2">
    <source>
        <dbReference type="ARBA" id="ARBA00023157"/>
    </source>
</evidence>
<dbReference type="Gene3D" id="2.60.40.10">
    <property type="entry name" value="Immunoglobulins"/>
    <property type="match status" value="2"/>
</dbReference>
<evidence type="ECO:0000313" key="5">
    <source>
        <dbReference type="Proteomes" id="UP001529510"/>
    </source>
</evidence>
<feature type="non-terminal residue" evidence="4">
    <location>
        <position position="105"/>
    </location>
</feature>
<evidence type="ECO:0000259" key="3">
    <source>
        <dbReference type="PROSITE" id="PS50835"/>
    </source>
</evidence>
<evidence type="ECO:0000256" key="1">
    <source>
        <dbReference type="ARBA" id="ARBA00022729"/>
    </source>
</evidence>
<name>A0ABD0NAW9_CIRMR</name>